<dbReference type="Gene3D" id="1.25.40.180">
    <property type="match status" value="3"/>
</dbReference>
<dbReference type="SUPFAM" id="SSF48371">
    <property type="entry name" value="ARM repeat"/>
    <property type="match status" value="3"/>
</dbReference>
<evidence type="ECO:0000259" key="2">
    <source>
        <dbReference type="Pfam" id="PF09088"/>
    </source>
</evidence>
<dbReference type="Pfam" id="PF09090">
    <property type="entry name" value="MIF4G_like_2"/>
    <property type="match status" value="1"/>
</dbReference>
<dbReference type="GO" id="GO:0006406">
    <property type="term" value="P:mRNA export from nucleus"/>
    <property type="evidence" value="ECO:0007669"/>
    <property type="project" value="InterPro"/>
</dbReference>
<dbReference type="GO" id="GO:0003729">
    <property type="term" value="F:mRNA binding"/>
    <property type="evidence" value="ECO:0007669"/>
    <property type="project" value="TreeGrafter"/>
</dbReference>
<feature type="domain" description="MIF4G-like type 2" evidence="3">
    <location>
        <begin position="560"/>
        <end position="838"/>
    </location>
</feature>
<dbReference type="GO" id="GO:0000184">
    <property type="term" value="P:nuclear-transcribed mRNA catabolic process, nonsense-mediated decay"/>
    <property type="evidence" value="ECO:0007669"/>
    <property type="project" value="TreeGrafter"/>
</dbReference>
<protein>
    <submittedName>
        <fullName evidence="4">Nuclear cap-binding protein subunit 1-A</fullName>
    </submittedName>
</protein>
<sequence>MSYGGYSGPRHGGGRQRRGGGGGGPRHHHPPPERPEVKIKRAIIKFGDSDDPTPVDELSKAADYLRDKLPADASAVAQGFKIGICEEPHKIPYYATLLAIVSSGALQEEPPASSAANLTRPVLEDLLKAFQSSLDALAWRDIRFFTMFFAHLTNLGMINPDSIVALLQSYAAVLDEPGVSQSRATNASRCIGEGLIRVGSVLHSSHSSTVTELVAAIRTYHDSISDATRALFHPLPSLTLLSTPAQSERAHELLGSLITSLDLLSQDSWALPVCIPQPETEPSVIPQILRLAPEDRMDVPSVLVPPEVEGEEKVGEETGIEWWVRMYDDEVRRLAFQIDSVLSIRFQLTPSPATPLGYTLRTLFVDMINIYEVNRKEGARILMDVHRWLSLGTFRPEGDREATGIILQNCLIEAVLSQLFHLPHSTLKLMYHAALINELCKLAPQTVGPAVGKSFRRIYSLLASPEPVEDGAAGLDVRLSNLFAEWFALHMSNFGFAWVWKEWVPDLELPIYHPKRCLMRRIVDYEIRLAYYDRLVKTLPGPMLEPEAGVIPAQAPGPVFAYDSPDHPFYQEATDLLAMIKGRAKSDEVAAHCLQLPRSVPLQHMVMQSLLHVGSRSFSHFLNAVERYLPLLRGEAGSGSARGEKDKEKARPILCAAGEYWALNSQMVGIVFDKLMQYQIIDPSDVIEYAFATGDQDEVAGLSTERWVLVEAALNKANGRVVGAKRKVNTLTKDEEDRRARAIANAGGLGMDVDGDAQLAEPDMPASQSLVSAQKTLEALTKDQKKVFQSAIAGFVDTLTKAGIPSLAPAGEWGRAEWGAWESWGWYRQFCRAYVPQLRMFADAFEVDRATEVGELMAKTWDTALGYET</sequence>
<evidence type="ECO:0000313" key="5">
    <source>
        <dbReference type="Proteomes" id="UP000383932"/>
    </source>
</evidence>
<evidence type="ECO:0000259" key="3">
    <source>
        <dbReference type="Pfam" id="PF09090"/>
    </source>
</evidence>
<accession>A0A5N5QZQ7</accession>
<dbReference type="InterPro" id="IPR027159">
    <property type="entry name" value="CBP80"/>
</dbReference>
<dbReference type="Proteomes" id="UP000383932">
    <property type="component" value="Unassembled WGS sequence"/>
</dbReference>
<feature type="domain" description="MIF4G-like type 1" evidence="2">
    <location>
        <begin position="350"/>
        <end position="540"/>
    </location>
</feature>
<feature type="region of interest" description="Disordered" evidence="1">
    <location>
        <begin position="1"/>
        <end position="38"/>
    </location>
</feature>
<dbReference type="PANTHER" id="PTHR12412:SF2">
    <property type="entry name" value="NUCLEAR CAP-BINDING PROTEIN SUBUNIT 1"/>
    <property type="match status" value="1"/>
</dbReference>
<dbReference type="InterPro" id="IPR016024">
    <property type="entry name" value="ARM-type_fold"/>
</dbReference>
<comment type="caution">
    <text evidence="4">The sequence shown here is derived from an EMBL/GenBank/DDBJ whole genome shotgun (WGS) entry which is preliminary data.</text>
</comment>
<dbReference type="GO" id="GO:0005634">
    <property type="term" value="C:nucleus"/>
    <property type="evidence" value="ECO:0007669"/>
    <property type="project" value="TreeGrafter"/>
</dbReference>
<dbReference type="PANTHER" id="PTHR12412">
    <property type="entry name" value="CAP BINDING PROTEIN"/>
    <property type="match status" value="1"/>
</dbReference>
<dbReference type="OrthoDB" id="10252707at2759"/>
<dbReference type="InterPro" id="IPR015172">
    <property type="entry name" value="MIF4G-like_typ-1"/>
</dbReference>
<organism evidence="4 5">
    <name type="scientific">Ceratobasidium theobromae</name>
    <dbReference type="NCBI Taxonomy" id="1582974"/>
    <lineage>
        <taxon>Eukaryota</taxon>
        <taxon>Fungi</taxon>
        <taxon>Dikarya</taxon>
        <taxon>Basidiomycota</taxon>
        <taxon>Agaricomycotina</taxon>
        <taxon>Agaricomycetes</taxon>
        <taxon>Cantharellales</taxon>
        <taxon>Ceratobasidiaceae</taxon>
        <taxon>Ceratobasidium</taxon>
    </lineage>
</organism>
<keyword evidence="5" id="KW-1185">Reference proteome</keyword>
<dbReference type="AlphaFoldDB" id="A0A5N5QZQ7"/>
<evidence type="ECO:0000256" key="1">
    <source>
        <dbReference type="SAM" id="MobiDB-lite"/>
    </source>
</evidence>
<dbReference type="Pfam" id="PF09088">
    <property type="entry name" value="MIF4G_like"/>
    <property type="match status" value="1"/>
</dbReference>
<reference evidence="4 5" key="1">
    <citation type="journal article" date="2019" name="Fungal Biol. Biotechnol.">
        <title>Draft genome sequence of fastidious pathogen Ceratobasidium theobromae, which causes vascular-streak dieback in Theobroma cacao.</title>
        <authorList>
            <person name="Ali S.S."/>
            <person name="Asman A."/>
            <person name="Shao J."/>
            <person name="Firmansyah A.P."/>
            <person name="Susilo A.W."/>
            <person name="Rosmana A."/>
            <person name="McMahon P."/>
            <person name="Junaid M."/>
            <person name="Guest D."/>
            <person name="Kheng T.Y."/>
            <person name="Meinhardt L.W."/>
            <person name="Bailey B.A."/>
        </authorList>
    </citation>
    <scope>NUCLEOTIDE SEQUENCE [LARGE SCALE GENOMIC DNA]</scope>
    <source>
        <strain evidence="4 5">CT2</strain>
    </source>
</reference>
<dbReference type="EMBL" id="SSOP01000002">
    <property type="protein sequence ID" value="KAB5596277.1"/>
    <property type="molecule type" value="Genomic_DNA"/>
</dbReference>
<dbReference type="GO" id="GO:0000339">
    <property type="term" value="F:RNA cap binding"/>
    <property type="evidence" value="ECO:0007669"/>
    <property type="project" value="InterPro"/>
</dbReference>
<name>A0A5N5QZQ7_9AGAM</name>
<feature type="compositionally biased region" description="Gly residues" evidence="1">
    <location>
        <begin position="1"/>
        <end position="11"/>
    </location>
</feature>
<dbReference type="InterPro" id="IPR015174">
    <property type="entry name" value="MIF4G-like_typ-2"/>
</dbReference>
<evidence type="ECO:0000313" key="4">
    <source>
        <dbReference type="EMBL" id="KAB5596277.1"/>
    </source>
</evidence>
<proteinExistence type="predicted"/>
<dbReference type="GO" id="GO:0005846">
    <property type="term" value="C:nuclear cap binding complex"/>
    <property type="evidence" value="ECO:0007669"/>
    <property type="project" value="InterPro"/>
</dbReference>
<gene>
    <name evidence="4" type="ORF">CTheo_262</name>
</gene>